<comment type="caution">
    <text evidence="2">The sequence shown here is derived from an EMBL/GenBank/DDBJ whole genome shotgun (WGS) entry which is preliminary data.</text>
</comment>
<dbReference type="Proteomes" id="UP000828390">
    <property type="component" value="Unassembled WGS sequence"/>
</dbReference>
<keyword evidence="3" id="KW-1185">Reference proteome</keyword>
<evidence type="ECO:0000313" key="2">
    <source>
        <dbReference type="EMBL" id="KAH3699658.1"/>
    </source>
</evidence>
<organism evidence="2 3">
    <name type="scientific">Dreissena polymorpha</name>
    <name type="common">Zebra mussel</name>
    <name type="synonym">Mytilus polymorpha</name>
    <dbReference type="NCBI Taxonomy" id="45954"/>
    <lineage>
        <taxon>Eukaryota</taxon>
        <taxon>Metazoa</taxon>
        <taxon>Spiralia</taxon>
        <taxon>Lophotrochozoa</taxon>
        <taxon>Mollusca</taxon>
        <taxon>Bivalvia</taxon>
        <taxon>Autobranchia</taxon>
        <taxon>Heteroconchia</taxon>
        <taxon>Euheterodonta</taxon>
        <taxon>Imparidentia</taxon>
        <taxon>Neoheterodontei</taxon>
        <taxon>Myida</taxon>
        <taxon>Dreissenoidea</taxon>
        <taxon>Dreissenidae</taxon>
        <taxon>Dreissena</taxon>
    </lineage>
</organism>
<proteinExistence type="predicted"/>
<dbReference type="EMBL" id="JAIWYP010000015">
    <property type="protein sequence ID" value="KAH3699658.1"/>
    <property type="molecule type" value="Genomic_DNA"/>
</dbReference>
<protein>
    <submittedName>
        <fullName evidence="2">Uncharacterized protein</fullName>
    </submittedName>
</protein>
<feature type="region of interest" description="Disordered" evidence="1">
    <location>
        <begin position="1"/>
        <end position="30"/>
    </location>
</feature>
<evidence type="ECO:0000313" key="3">
    <source>
        <dbReference type="Proteomes" id="UP000828390"/>
    </source>
</evidence>
<gene>
    <name evidence="2" type="ORF">DPMN_074618</name>
</gene>
<reference evidence="2" key="2">
    <citation type="submission" date="2020-11" db="EMBL/GenBank/DDBJ databases">
        <authorList>
            <person name="McCartney M.A."/>
            <person name="Auch B."/>
            <person name="Kono T."/>
            <person name="Mallez S."/>
            <person name="Becker A."/>
            <person name="Gohl D.M."/>
            <person name="Silverstein K.A.T."/>
            <person name="Koren S."/>
            <person name="Bechman K.B."/>
            <person name="Herman A."/>
            <person name="Abrahante J.E."/>
            <person name="Garbe J."/>
        </authorList>
    </citation>
    <scope>NUCLEOTIDE SEQUENCE</scope>
    <source>
        <strain evidence="2">Duluth1</strain>
        <tissue evidence="2">Whole animal</tissue>
    </source>
</reference>
<name>A0A9D3YK68_DREPO</name>
<evidence type="ECO:0000256" key="1">
    <source>
        <dbReference type="SAM" id="MobiDB-lite"/>
    </source>
</evidence>
<accession>A0A9D3YK68</accession>
<reference evidence="2" key="1">
    <citation type="journal article" date="2019" name="bioRxiv">
        <title>The Genome of the Zebra Mussel, Dreissena polymorpha: A Resource for Invasive Species Research.</title>
        <authorList>
            <person name="McCartney M.A."/>
            <person name="Auch B."/>
            <person name="Kono T."/>
            <person name="Mallez S."/>
            <person name="Zhang Y."/>
            <person name="Obille A."/>
            <person name="Becker A."/>
            <person name="Abrahante J.E."/>
            <person name="Garbe J."/>
            <person name="Badalamenti J.P."/>
            <person name="Herman A."/>
            <person name="Mangelson H."/>
            <person name="Liachko I."/>
            <person name="Sullivan S."/>
            <person name="Sone E.D."/>
            <person name="Koren S."/>
            <person name="Silverstein K.A.T."/>
            <person name="Beckman K.B."/>
            <person name="Gohl D.M."/>
        </authorList>
    </citation>
    <scope>NUCLEOTIDE SEQUENCE</scope>
    <source>
        <strain evidence="2">Duluth1</strain>
        <tissue evidence="2">Whole animal</tissue>
    </source>
</reference>
<dbReference type="AlphaFoldDB" id="A0A9D3YK68"/>
<feature type="compositionally biased region" description="Polar residues" evidence="1">
    <location>
        <begin position="16"/>
        <end position="30"/>
    </location>
</feature>
<sequence>MYNCNINPSLEPFSSPIHTQAMQPANQTPDNTPAILNNIGNAVVDTNSGAELKLSDNQTSHS</sequence>